<evidence type="ECO:0000313" key="1">
    <source>
        <dbReference type="Ensembl" id="ENSSSCP00070016975.1"/>
    </source>
</evidence>
<reference evidence="1" key="2">
    <citation type="submission" date="2025-08" db="UniProtKB">
        <authorList>
            <consortium name="Ensembl"/>
        </authorList>
    </citation>
    <scope>IDENTIFICATION</scope>
</reference>
<name>A0A4X1TP62_PIG</name>
<reference evidence="1 2" key="1">
    <citation type="submission" date="2017-08" db="EMBL/GenBank/DDBJ databases">
        <title>USMARCv1.0.</title>
        <authorList>
            <person name="Hannum G.I."/>
            <person name="Koren S."/>
            <person name="Schroeder S.G."/>
            <person name="Chin S.C."/>
            <person name="Nonneman D.J."/>
            <person name="Becker S.A."/>
            <person name="Rosen B.D."/>
            <person name="Bickhart D.M."/>
            <person name="Putnam N.H."/>
            <person name="Green R.E."/>
            <person name="Tuggle C.K."/>
            <person name="Liu H."/>
            <person name="Rohrer G.A."/>
            <person name="Warr A."/>
            <person name="Hall R."/>
            <person name="Kim K."/>
            <person name="Hume D.A."/>
            <person name="Talbot R."/>
            <person name="Chow W."/>
            <person name="Howe K."/>
            <person name="Schwartz A.S."/>
            <person name="Watson M."/>
            <person name="Archibald A.L."/>
            <person name="Phillippy A.M."/>
            <person name="Smith T.P.L."/>
        </authorList>
    </citation>
    <scope>NUCLEOTIDE SEQUENCE [LARGE SCALE GENOMIC DNA]</scope>
</reference>
<protein>
    <submittedName>
        <fullName evidence="1">Uncharacterized protein</fullName>
    </submittedName>
</protein>
<dbReference type="Proteomes" id="UP000314985">
    <property type="component" value="Chromosome 16"/>
</dbReference>
<accession>A0A4X1TP62</accession>
<sequence length="97" mass="10791">MLCYFLLHSGVRQPCVYTRPFPVGGHGTLSGHPCAVHQVPTDHLLRVQKCASAILDPPVLASPLSSLESDRFCMFSVVLSEPKIKMKPRCRHFCSKK</sequence>
<evidence type="ECO:0000313" key="2">
    <source>
        <dbReference type="Proteomes" id="UP000314985"/>
    </source>
</evidence>
<dbReference type="AlphaFoldDB" id="A0A4X1TP62"/>
<organism evidence="1 2">
    <name type="scientific">Sus scrofa</name>
    <name type="common">Pig</name>
    <dbReference type="NCBI Taxonomy" id="9823"/>
    <lineage>
        <taxon>Eukaryota</taxon>
        <taxon>Metazoa</taxon>
        <taxon>Chordata</taxon>
        <taxon>Craniata</taxon>
        <taxon>Vertebrata</taxon>
        <taxon>Euteleostomi</taxon>
        <taxon>Mammalia</taxon>
        <taxon>Eutheria</taxon>
        <taxon>Laurasiatheria</taxon>
        <taxon>Artiodactyla</taxon>
        <taxon>Suina</taxon>
        <taxon>Suidae</taxon>
        <taxon>Sus</taxon>
    </lineage>
</organism>
<proteinExistence type="predicted"/>
<dbReference type="Ensembl" id="ENSSSCT00070020434.1">
    <property type="protein sequence ID" value="ENSSSCP00070016975.1"/>
    <property type="gene ID" value="ENSSSCG00070010522.1"/>
</dbReference>